<protein>
    <submittedName>
        <fullName evidence="4">DMT family transporter</fullName>
    </submittedName>
</protein>
<dbReference type="EMBL" id="JACRSZ010000004">
    <property type="protein sequence ID" value="MBC8572592.1"/>
    <property type="molecule type" value="Genomic_DNA"/>
</dbReference>
<evidence type="ECO:0000313" key="4">
    <source>
        <dbReference type="EMBL" id="MBC8572592.1"/>
    </source>
</evidence>
<keyword evidence="2" id="KW-0812">Transmembrane</keyword>
<feature type="transmembrane region" description="Helical" evidence="2">
    <location>
        <begin position="208"/>
        <end position="227"/>
    </location>
</feature>
<sequence>MIYLLLTLLGSCGISYGFKLASIKKTDQDYIVFFNYLTALLGMALYWLLGQKGRITDLKNGSMILLAIALMLFMFSNLSENNASTDKNGINSTTFFGRIGFLPCILLSAVIWKDLPDIWQIIGMVILVGSLMFMLKDMKHVKSENLWMLFSLTFTSGMVSLLNIVYGKYFSGETEVLFLTAVFFLAAVLAAVVLLAKGKIPWKCGKNDFSVGIFIGLSNIFTTLFMLKSYTAVSANIVAPTTAAGNMIFAAVIGKVMFKEEVNKNTVIALVMAIASVILVNV</sequence>
<organism evidence="4 5">
    <name type="scientific">Jingyaoa shaoxingensis</name>
    <dbReference type="NCBI Taxonomy" id="2763671"/>
    <lineage>
        <taxon>Bacteria</taxon>
        <taxon>Bacillati</taxon>
        <taxon>Bacillota</taxon>
        <taxon>Clostridia</taxon>
        <taxon>Lachnospirales</taxon>
        <taxon>Lachnospiraceae</taxon>
        <taxon>Jingyaoa</taxon>
    </lineage>
</organism>
<dbReference type="SUPFAM" id="SSF103481">
    <property type="entry name" value="Multidrug resistance efflux transporter EmrE"/>
    <property type="match status" value="1"/>
</dbReference>
<comment type="caution">
    <text evidence="4">The sequence shown here is derived from an EMBL/GenBank/DDBJ whole genome shotgun (WGS) entry which is preliminary data.</text>
</comment>
<keyword evidence="2" id="KW-1133">Transmembrane helix</keyword>
<evidence type="ECO:0000256" key="2">
    <source>
        <dbReference type="SAM" id="Phobius"/>
    </source>
</evidence>
<feature type="domain" description="EamA" evidence="3">
    <location>
        <begin position="152"/>
        <end position="281"/>
    </location>
</feature>
<dbReference type="Proteomes" id="UP000657421">
    <property type="component" value="Unassembled WGS sequence"/>
</dbReference>
<proteinExistence type="inferred from homology"/>
<accession>A0ABR7N9W2</accession>
<keyword evidence="2" id="KW-0472">Membrane</keyword>
<dbReference type="InterPro" id="IPR037185">
    <property type="entry name" value="EmrE-like"/>
</dbReference>
<comment type="similarity">
    <text evidence="1">Belongs to the EamA transporter family.</text>
</comment>
<feature type="transmembrane region" description="Helical" evidence="2">
    <location>
        <begin position="118"/>
        <end position="135"/>
    </location>
</feature>
<feature type="transmembrane region" description="Helical" evidence="2">
    <location>
        <begin position="233"/>
        <end position="253"/>
    </location>
</feature>
<evidence type="ECO:0000256" key="1">
    <source>
        <dbReference type="ARBA" id="ARBA00007362"/>
    </source>
</evidence>
<dbReference type="Pfam" id="PF00892">
    <property type="entry name" value="EamA"/>
    <property type="match status" value="1"/>
</dbReference>
<feature type="transmembrane region" description="Helical" evidence="2">
    <location>
        <begin position="147"/>
        <end position="170"/>
    </location>
</feature>
<name>A0ABR7N9W2_9FIRM</name>
<feature type="transmembrane region" description="Helical" evidence="2">
    <location>
        <begin position="176"/>
        <end position="196"/>
    </location>
</feature>
<reference evidence="4 5" key="1">
    <citation type="submission" date="2020-08" db="EMBL/GenBank/DDBJ databases">
        <title>Genome public.</title>
        <authorList>
            <person name="Liu C."/>
            <person name="Sun Q."/>
        </authorList>
    </citation>
    <scope>NUCLEOTIDE SEQUENCE [LARGE SCALE GENOMIC DNA]</scope>
    <source>
        <strain evidence="4 5">NSJ-46</strain>
    </source>
</reference>
<evidence type="ECO:0000259" key="3">
    <source>
        <dbReference type="Pfam" id="PF00892"/>
    </source>
</evidence>
<evidence type="ECO:0000313" key="5">
    <source>
        <dbReference type="Proteomes" id="UP000657421"/>
    </source>
</evidence>
<feature type="transmembrane region" description="Helical" evidence="2">
    <location>
        <begin position="265"/>
        <end position="281"/>
    </location>
</feature>
<dbReference type="InterPro" id="IPR000620">
    <property type="entry name" value="EamA_dom"/>
</dbReference>
<keyword evidence="5" id="KW-1185">Reference proteome</keyword>
<feature type="transmembrane region" description="Helical" evidence="2">
    <location>
        <begin position="33"/>
        <end position="49"/>
    </location>
</feature>
<dbReference type="RefSeq" id="WP_249307625.1">
    <property type="nucleotide sequence ID" value="NZ_JACRSZ010000004.1"/>
</dbReference>
<feature type="transmembrane region" description="Helical" evidence="2">
    <location>
        <begin position="61"/>
        <end position="78"/>
    </location>
</feature>
<gene>
    <name evidence="4" type="ORF">H8716_05750</name>
</gene>